<dbReference type="CDD" id="cd11341">
    <property type="entry name" value="AmyAc_Pullulanase_LD-like"/>
    <property type="match status" value="1"/>
</dbReference>
<dbReference type="Pfam" id="PF03714">
    <property type="entry name" value="PUD"/>
    <property type="match status" value="1"/>
</dbReference>
<dbReference type="InterPro" id="IPR006047">
    <property type="entry name" value="GH13_cat_dom"/>
</dbReference>
<feature type="domain" description="Glycosyl hydrolase family 13 catalytic" evidence="11">
    <location>
        <begin position="157"/>
        <end position="581"/>
    </location>
</feature>
<keyword evidence="5" id="KW-0326">Glycosidase</keyword>
<dbReference type="NCBIfam" id="TIGR02104">
    <property type="entry name" value="pulA_typeI"/>
    <property type="match status" value="1"/>
</dbReference>
<dbReference type="Gene3D" id="2.60.40.1110">
    <property type="match status" value="1"/>
</dbReference>
<organism evidence="12 13">
    <name type="scientific">Saccharibacillus kuerlensis</name>
    <dbReference type="NCBI Taxonomy" id="459527"/>
    <lineage>
        <taxon>Bacteria</taxon>
        <taxon>Bacillati</taxon>
        <taxon>Bacillota</taxon>
        <taxon>Bacilli</taxon>
        <taxon>Bacillales</taxon>
        <taxon>Paenibacillaceae</taxon>
        <taxon>Saccharibacillus</taxon>
    </lineage>
</organism>
<dbReference type="Proteomes" id="UP000606653">
    <property type="component" value="Unassembled WGS sequence"/>
</dbReference>
<dbReference type="InterPro" id="IPR013780">
    <property type="entry name" value="Glyco_hydro_b"/>
</dbReference>
<dbReference type="SUPFAM" id="SSF81296">
    <property type="entry name" value="E set domains"/>
    <property type="match status" value="1"/>
</dbReference>
<evidence type="ECO:0000256" key="7">
    <source>
        <dbReference type="ARBA" id="ARBA00024062"/>
    </source>
</evidence>
<evidence type="ECO:0000256" key="10">
    <source>
        <dbReference type="SAM" id="MobiDB-lite"/>
    </source>
</evidence>
<dbReference type="CDD" id="cd10315">
    <property type="entry name" value="CBM41_pullulanase"/>
    <property type="match status" value="1"/>
</dbReference>
<dbReference type="InterPro" id="IPR008964">
    <property type="entry name" value="Invasin/intimin_cell_adhesion"/>
</dbReference>
<dbReference type="EC" id="3.2.1.41" evidence="7"/>
<dbReference type="EMBL" id="BMLN01000003">
    <property type="protein sequence ID" value="GGN97171.1"/>
    <property type="molecule type" value="Genomic_DNA"/>
</dbReference>
<dbReference type="InterPro" id="IPR049117">
    <property type="entry name" value="pulA_all-beta"/>
</dbReference>
<comment type="similarity">
    <text evidence="1">Belongs to the glycosyl hydrolase 13 family.</text>
</comment>
<comment type="catalytic activity">
    <reaction evidence="6">
        <text>Hydrolysis of (1-&gt;6)-alpha-D-glucosidic linkages in pullulan, amylopectin and glycogen, and in the alpha- and beta-limit dextrins of amylopectin and glycogen.</text>
        <dbReference type="EC" id="3.2.1.41"/>
    </reaction>
</comment>
<keyword evidence="13" id="KW-1185">Reference proteome</keyword>
<dbReference type="InterPro" id="IPR013783">
    <property type="entry name" value="Ig-like_fold"/>
</dbReference>
<evidence type="ECO:0000256" key="4">
    <source>
        <dbReference type="ARBA" id="ARBA00022837"/>
    </source>
</evidence>
<evidence type="ECO:0000256" key="5">
    <source>
        <dbReference type="ARBA" id="ARBA00023295"/>
    </source>
</evidence>
<dbReference type="InterPro" id="IPR014756">
    <property type="entry name" value="Ig_E-set"/>
</dbReference>
<keyword evidence="3" id="KW-0378">Hydrolase</keyword>
<dbReference type="Gene3D" id="2.60.40.10">
    <property type="entry name" value="Immunoglobulins"/>
    <property type="match status" value="1"/>
</dbReference>
<comment type="caution">
    <text evidence="12">The sequence shown here is derived from an EMBL/GenBank/DDBJ whole genome shotgun (WGS) entry which is preliminary data.</text>
</comment>
<accession>A0ABQ2KYL4</accession>
<reference evidence="13" key="1">
    <citation type="journal article" date="2019" name="Int. J. Syst. Evol. Microbiol.">
        <title>The Global Catalogue of Microorganisms (GCM) 10K type strain sequencing project: providing services to taxonomists for standard genome sequencing and annotation.</title>
        <authorList>
            <consortium name="The Broad Institute Genomics Platform"/>
            <consortium name="The Broad Institute Genome Sequencing Center for Infectious Disease"/>
            <person name="Wu L."/>
            <person name="Ma J."/>
        </authorList>
    </citation>
    <scope>NUCLEOTIDE SEQUENCE [LARGE SCALE GENOMIC DNA]</scope>
    <source>
        <strain evidence="13">CGMCC 1.6964</strain>
    </source>
</reference>
<feature type="region of interest" description="Disordered" evidence="10">
    <location>
        <begin position="981"/>
        <end position="1073"/>
    </location>
</feature>
<dbReference type="Pfam" id="PF02368">
    <property type="entry name" value="Big_2"/>
    <property type="match status" value="1"/>
</dbReference>
<dbReference type="PANTHER" id="PTHR43002">
    <property type="entry name" value="GLYCOGEN DEBRANCHING ENZYME"/>
    <property type="match status" value="1"/>
</dbReference>
<dbReference type="Pfam" id="PF00128">
    <property type="entry name" value="Alpha-amylase"/>
    <property type="match status" value="1"/>
</dbReference>
<evidence type="ECO:0000256" key="1">
    <source>
        <dbReference type="ARBA" id="ARBA00008061"/>
    </source>
</evidence>
<keyword evidence="4" id="KW-0106">Calcium</keyword>
<evidence type="ECO:0000256" key="3">
    <source>
        <dbReference type="ARBA" id="ARBA00022801"/>
    </source>
</evidence>
<sequence length="1073" mass="119865">MADTLSFNDTLDCPDFEAYPYGDLGLTFSPQYCTFKVWVPGAEKVRVAIYEDAGEYDEHGRVTNHRGGRELLMEEDEYGVWSIVVPGDLEGYYYMYHITYKIGEHENSNYVVDPYARAGSANGQRDAIVNMKRTDPQGWENDIRPPLRHAVDSVIYELHVRDFSSSEDAKMNHSGQYLAFTESGIRTKEGRTVGIDHLEELGVTHVHLLPVYDFCTVNECDVTPETYNWGYDPQNYNIPEGSYSSDPHNPEARIRELKKLVQALHARGIRVVVDVVFNHTFSVSDGPFDPVVPGYFYRFNKYGQLSNGSGVGNELATERPMVRKYILDSLLYWAEEYHIDGFRFDLMGLIDTTTMRTIASVLHEKVDPTILIYGEPWTALDSPLRELTLKGAQQGGGFAVFNDNFRNALKGDGDGWGTGFVSGAPGKEGEIAQGIRGSVHDFAAEPAESINYVTAHDNLILWDKLVKSRGQWEAAGLIEFDNGKPASGISAAEAVKACDPYRIVGEDPLEHDLVKRQLLAYGLVLTAQGVPFISAGDEMLRSKFGDHNSYRSPDAVNAIRWKNKDRFHVVSEYIQGLIELRRSHRAFRLKTRGDIEKHMDVFRMHGGVIGFTLNDHAGGDLWRTIAVVHNATESEQTIELPARGRPWKIVVDGRRAGTKVLGETADFVRVPALSSMVLYDEEDDYIPEPSLLEWENMPGVVQPGEKLFLHATVRDQRGRRMPEAEVSYHSSDPEKMIIRRDGSAWTIGMGRALITAVCGDMRSSTAILIERRTVHQIVISMEEGARRLYVGRGLKLLAEPKDPFGNPMSASRLEWRSSDVSIATVNQAGRVTGIRPGRAVISVFGDGVQAQLALEVSEYTPRRLIMEYEREDRDYSGWNLWMWGASFGSRRVDFIDNQDGVAAALLEVAPDVTSLGFIVRHEEWEKKDIAADRYIDLGAITGDWVRIRIRSGEYRVSAEALEESDIPTEQERFARLEQEAAERKEAEALNGDLSDEGEKSGNEESVVDEESVNEESVNDVDTLEDAAAAAETNEFADSDTNAVNQEEISDSDSSDEYDGTQAPKNGSDRGAGI</sequence>
<evidence type="ECO:0000256" key="8">
    <source>
        <dbReference type="ARBA" id="ARBA00029618"/>
    </source>
</evidence>
<evidence type="ECO:0000313" key="12">
    <source>
        <dbReference type="EMBL" id="GGN97171.1"/>
    </source>
</evidence>
<dbReference type="InterPro" id="IPR005323">
    <property type="entry name" value="CBM41_pullulanase"/>
</dbReference>
<dbReference type="CDD" id="cd02860">
    <property type="entry name" value="E_set_Pullulanase"/>
    <property type="match status" value="1"/>
</dbReference>
<feature type="compositionally biased region" description="Acidic residues" evidence="10">
    <location>
        <begin position="1047"/>
        <end position="1058"/>
    </location>
</feature>
<dbReference type="SMART" id="SM00642">
    <property type="entry name" value="Aamy"/>
    <property type="match status" value="1"/>
</dbReference>
<dbReference type="SUPFAM" id="SSF49452">
    <property type="entry name" value="Starch-binding domain-like"/>
    <property type="match status" value="1"/>
</dbReference>
<dbReference type="InterPro" id="IPR013784">
    <property type="entry name" value="Carb-bd-like_fold"/>
</dbReference>
<dbReference type="Gene3D" id="2.60.40.1180">
    <property type="entry name" value="Golgi alpha-mannosidase II"/>
    <property type="match status" value="1"/>
</dbReference>
<dbReference type="Pfam" id="PF02922">
    <property type="entry name" value="CBM_48"/>
    <property type="match status" value="1"/>
</dbReference>
<proteinExistence type="inferred from homology"/>
<dbReference type="SUPFAM" id="SSF51445">
    <property type="entry name" value="(Trans)glycosidases"/>
    <property type="match status" value="1"/>
</dbReference>
<dbReference type="SUPFAM" id="SSF49373">
    <property type="entry name" value="Invasin/intimin cell-adhesion fragments"/>
    <property type="match status" value="1"/>
</dbReference>
<dbReference type="RefSeq" id="WP_018975797.1">
    <property type="nucleotide sequence ID" value="NZ_BMLN01000003.1"/>
</dbReference>
<evidence type="ECO:0000256" key="2">
    <source>
        <dbReference type="ARBA" id="ARBA00022729"/>
    </source>
</evidence>
<evidence type="ECO:0000256" key="6">
    <source>
        <dbReference type="ARBA" id="ARBA00023965"/>
    </source>
</evidence>
<keyword evidence="2" id="KW-0732">Signal</keyword>
<gene>
    <name evidence="12" type="ORF">GCM10010969_14830</name>
</gene>
<dbReference type="Gene3D" id="3.20.20.80">
    <property type="entry name" value="Glycosidases"/>
    <property type="match status" value="1"/>
</dbReference>
<evidence type="ECO:0000259" key="11">
    <source>
        <dbReference type="SMART" id="SM00642"/>
    </source>
</evidence>
<name>A0ABQ2KYL4_9BACL</name>
<dbReference type="InterPro" id="IPR004193">
    <property type="entry name" value="Glyco_hydro_13_N"/>
</dbReference>
<evidence type="ECO:0000313" key="13">
    <source>
        <dbReference type="Proteomes" id="UP000606653"/>
    </source>
</evidence>
<dbReference type="InterPro" id="IPR017853">
    <property type="entry name" value="GH"/>
</dbReference>
<dbReference type="InterPro" id="IPR003343">
    <property type="entry name" value="Big_2"/>
</dbReference>
<feature type="compositionally biased region" description="Acidic residues" evidence="10">
    <location>
        <begin position="1005"/>
        <end position="1024"/>
    </location>
</feature>
<dbReference type="Pfam" id="PF21653">
    <property type="entry name" value="pulA_all-beta"/>
    <property type="match status" value="1"/>
</dbReference>
<dbReference type="Gene3D" id="2.60.40.1080">
    <property type="match status" value="1"/>
</dbReference>
<evidence type="ECO:0000256" key="9">
    <source>
        <dbReference type="ARBA" id="ARBA00031076"/>
    </source>
</evidence>
<dbReference type="InterPro" id="IPR011840">
    <property type="entry name" value="PulA_typeI"/>
</dbReference>
<protein>
    <recommendedName>
        <fullName evidence="7">pullulanase</fullName>
        <ecNumber evidence="7">3.2.1.41</ecNumber>
    </recommendedName>
    <alternativeName>
        <fullName evidence="8">Alpha-dextrin endo-1,6-alpha-glucosidase</fullName>
    </alternativeName>
    <alternativeName>
        <fullName evidence="9">Pullulan 6-glucanohydrolase</fullName>
    </alternativeName>
</protein>